<proteinExistence type="predicted"/>
<evidence type="ECO:0000313" key="3">
    <source>
        <dbReference type="Proteomes" id="UP000234323"/>
    </source>
</evidence>
<sequence>MDNKNSSDSKDYDKKVQVKTYRYQIKNTLKHDLKNLFKNEACLPKSDKSVGYETKDYTTGDYQIAICQDGKFAVTFDTGNEIVADFKIDDDFTIKNFYKSDKSSFFNHNEEIEKSNSNEDEKREPFKWSFDISNMHKKDWKSFILVAISRINVDEDMKKYDKKPSKHETEDENTEISVTVLDNKVTDQNKKGIAVYRVEVEEKESRGENLDDIKDSEDENKEGIAINRIEYETRLGSNNT</sequence>
<gene>
    <name evidence="2" type="ORF">RhiirA4_426078</name>
</gene>
<dbReference type="AlphaFoldDB" id="A0A2I1H3R5"/>
<evidence type="ECO:0000313" key="2">
    <source>
        <dbReference type="EMBL" id="PKY53515.1"/>
    </source>
</evidence>
<dbReference type="EMBL" id="LLXI01001405">
    <property type="protein sequence ID" value="PKY53515.1"/>
    <property type="molecule type" value="Genomic_DNA"/>
</dbReference>
<dbReference type="Proteomes" id="UP000234323">
    <property type="component" value="Unassembled WGS sequence"/>
</dbReference>
<dbReference type="VEuPathDB" id="FungiDB:RhiirFUN_013126"/>
<reference evidence="2 3" key="1">
    <citation type="submission" date="2015-10" db="EMBL/GenBank/DDBJ databases">
        <title>Genome analyses suggest a sexual origin of heterokaryosis in a supposedly ancient asexual fungus.</title>
        <authorList>
            <person name="Ropars J."/>
            <person name="Sedzielewska K."/>
            <person name="Noel J."/>
            <person name="Charron P."/>
            <person name="Farinelli L."/>
            <person name="Marton T."/>
            <person name="Kruger M."/>
            <person name="Pelin A."/>
            <person name="Brachmann A."/>
            <person name="Corradi N."/>
        </authorList>
    </citation>
    <scope>NUCLEOTIDE SEQUENCE [LARGE SCALE GENOMIC DNA]</scope>
    <source>
        <strain evidence="2 3">A4</strain>
    </source>
</reference>
<dbReference type="VEuPathDB" id="FungiDB:RhiirA1_458571"/>
<protein>
    <submittedName>
        <fullName evidence="2">Uncharacterized protein</fullName>
    </submittedName>
</protein>
<evidence type="ECO:0000256" key="1">
    <source>
        <dbReference type="SAM" id="MobiDB-lite"/>
    </source>
</evidence>
<name>A0A2I1H3R5_9GLOM</name>
<feature type="compositionally biased region" description="Basic and acidic residues" evidence="1">
    <location>
        <begin position="202"/>
        <end position="213"/>
    </location>
</feature>
<keyword evidence="3" id="KW-1185">Reference proteome</keyword>
<feature type="region of interest" description="Disordered" evidence="1">
    <location>
        <begin position="202"/>
        <end position="221"/>
    </location>
</feature>
<accession>A0A2I1H3R5</accession>
<organism evidence="2 3">
    <name type="scientific">Rhizophagus irregularis</name>
    <dbReference type="NCBI Taxonomy" id="588596"/>
    <lineage>
        <taxon>Eukaryota</taxon>
        <taxon>Fungi</taxon>
        <taxon>Fungi incertae sedis</taxon>
        <taxon>Mucoromycota</taxon>
        <taxon>Glomeromycotina</taxon>
        <taxon>Glomeromycetes</taxon>
        <taxon>Glomerales</taxon>
        <taxon>Glomeraceae</taxon>
        <taxon>Rhizophagus</taxon>
    </lineage>
</organism>
<comment type="caution">
    <text evidence="2">The sequence shown here is derived from an EMBL/GenBank/DDBJ whole genome shotgun (WGS) entry which is preliminary data.</text>
</comment>
<dbReference type="VEuPathDB" id="FungiDB:FUN_016374"/>